<keyword evidence="2" id="KW-1133">Transmembrane helix</keyword>
<evidence type="ECO:0000256" key="1">
    <source>
        <dbReference type="SAM" id="MobiDB-lite"/>
    </source>
</evidence>
<reference evidence="3 4" key="1">
    <citation type="submission" date="2020-08" db="EMBL/GenBank/DDBJ databases">
        <title>Sequencing the genomes of 1000 actinobacteria strains.</title>
        <authorList>
            <person name="Klenk H.-P."/>
        </authorList>
    </citation>
    <scope>NUCLEOTIDE SEQUENCE [LARGE SCALE GENOMIC DNA]</scope>
    <source>
        <strain evidence="3 4">DSM 22242</strain>
    </source>
</reference>
<feature type="region of interest" description="Disordered" evidence="1">
    <location>
        <begin position="1"/>
        <end position="46"/>
    </location>
</feature>
<keyword evidence="2" id="KW-0472">Membrane</keyword>
<accession>A0A7W5GQN7</accession>
<dbReference type="RefSeq" id="WP_123186146.1">
    <property type="nucleotide sequence ID" value="NZ_JACHYA010000005.1"/>
</dbReference>
<gene>
    <name evidence="3" type="ORF">FHR31_001532</name>
</gene>
<dbReference type="EMBL" id="JACHYA010000005">
    <property type="protein sequence ID" value="MBB3171706.1"/>
    <property type="molecule type" value="Genomic_DNA"/>
</dbReference>
<feature type="transmembrane region" description="Helical" evidence="2">
    <location>
        <begin position="197"/>
        <end position="216"/>
    </location>
</feature>
<protein>
    <submittedName>
        <fullName evidence="3">LPXTG-motif cell wall-anchored protein</fullName>
    </submittedName>
</protein>
<keyword evidence="2" id="KW-0812">Transmembrane</keyword>
<evidence type="ECO:0000313" key="3">
    <source>
        <dbReference type="EMBL" id="MBB3171706.1"/>
    </source>
</evidence>
<dbReference type="GeneID" id="93357463"/>
<dbReference type="NCBIfam" id="TIGR01167">
    <property type="entry name" value="LPXTG_anchor"/>
    <property type="match status" value="1"/>
</dbReference>
<organism evidence="3 4">
    <name type="scientific">Parvibacter caecicola</name>
    <dbReference type="NCBI Taxonomy" id="747645"/>
    <lineage>
        <taxon>Bacteria</taxon>
        <taxon>Bacillati</taxon>
        <taxon>Actinomycetota</taxon>
        <taxon>Coriobacteriia</taxon>
        <taxon>Coriobacteriales</taxon>
        <taxon>Coriobacteriaceae</taxon>
        <taxon>Parvibacter</taxon>
    </lineage>
</organism>
<evidence type="ECO:0000256" key="2">
    <source>
        <dbReference type="SAM" id="Phobius"/>
    </source>
</evidence>
<proteinExistence type="predicted"/>
<evidence type="ECO:0000313" key="4">
    <source>
        <dbReference type="Proteomes" id="UP000530850"/>
    </source>
</evidence>
<sequence length="223" mass="23283">MEQVKPDSGVTPGPGSDVKEGPEGPDNPDDPDYDPAKPSVNVDIDGDDVPVGIEPITDSFKVILADGTEVPVPADSYDPATRILAVNMGDVEGGTNVKFVFDAEIGEEALDSDVGNIAKAYGSLPSGIPGDELNNRAQPGSKFTASQGWPAYEATHSGISNPDKVYPSAKISAQSKVRPNPDTLGKKLAKTGDDGTLFVGAGVLALVALAMAVFSWRRRQNSF</sequence>
<dbReference type="AlphaFoldDB" id="A0A7W5GQN7"/>
<dbReference type="Proteomes" id="UP000530850">
    <property type="component" value="Unassembled WGS sequence"/>
</dbReference>
<name>A0A7W5GQN7_9ACTN</name>
<comment type="caution">
    <text evidence="3">The sequence shown here is derived from an EMBL/GenBank/DDBJ whole genome shotgun (WGS) entry which is preliminary data.</text>
</comment>